<keyword evidence="7 12" id="KW-1133">Transmembrane helix</keyword>
<keyword evidence="8 11" id="KW-0496">Mitochondrion</keyword>
<evidence type="ECO:0000256" key="9">
    <source>
        <dbReference type="ARBA" id="ARBA00023136"/>
    </source>
</evidence>
<dbReference type="PANTHER" id="PTHR14009:SF1">
    <property type="entry name" value="MITOCHONDRIAL PROTON_CALCIUM EXCHANGER PROTEIN"/>
    <property type="match status" value="1"/>
</dbReference>
<sequence length="729" mass="82693">MASRAILRRKRYLFNSLNQPTCLIREFSSFEHGLFSGSNDVRRSNWVGFSSHSSENTDRKHEGGLSSVTRDELTKFSTIGFLGQNSCRVSNLVHGVGRIDFVSSLGARWISQAVCYSSSATAGQRENDGNEQRKEASPEECDQAFEGLSSVKAKAKAKQMQDSQKSTKTIMQRVWSMLLGIGPALRAVASMSREDWAKKLLHWKDEFKSTMQHYWLGTKLLWADIRISSRLLLKLANGKGLSRRERQQLTRTTADIFRLVPLSVFMIVPFMEFLLPVFLKLFPNMLPSTFQDKMKEEEALKRRLNARIEYAKFLQDTVKEMAKEVQTSRSGDIKKTAEDLDEFMNNVRTGSQVSNDEILGFAKLFNDELTLDNISRPRLVNMCKYMGISPYGTDAYLRYMLRRRLQEIKNDDKMIQAEGVESLSEAELRQACRERGLLGLLSVEEMRQQLRDWLDLSLNHSVPSSLLILSRAFSVSGKVRPEEAVQATLSSLPDEVVDTVQVTSLPSEDSLSEKRRKLEYLEMQEELIKDIALEEMTNPTAKEAREQAKAKTLEKHEQLCELSRALAVLASASSVSREREEFLRLVKKEIDLYNSMVDREGTESEEEAKKAYRAAREETDDEKDVDDKVSSALINRVDAMLQKLEKEIDDVDAKIGDRWRLLDRDYDGKMTPEEVASAAMYLKDTLGKEGIQELIGNLSKDKEGKILVEDIVKLGSQTDDADTAGAGRS</sequence>
<dbReference type="InterPro" id="IPR033122">
    <property type="entry name" value="LETM1-like_RBD"/>
</dbReference>
<dbReference type="Proteomes" id="UP000827721">
    <property type="component" value="Unassembled WGS sequence"/>
</dbReference>
<organism evidence="15 16">
    <name type="scientific">Xanthoceras sorbifolium</name>
    <dbReference type="NCBI Taxonomy" id="99658"/>
    <lineage>
        <taxon>Eukaryota</taxon>
        <taxon>Viridiplantae</taxon>
        <taxon>Streptophyta</taxon>
        <taxon>Embryophyta</taxon>
        <taxon>Tracheophyta</taxon>
        <taxon>Spermatophyta</taxon>
        <taxon>Magnoliopsida</taxon>
        <taxon>eudicotyledons</taxon>
        <taxon>Gunneridae</taxon>
        <taxon>Pentapetalae</taxon>
        <taxon>rosids</taxon>
        <taxon>malvids</taxon>
        <taxon>Sapindales</taxon>
        <taxon>Sapindaceae</taxon>
        <taxon>Xanthoceroideae</taxon>
        <taxon>Xanthoceras</taxon>
    </lineage>
</organism>
<keyword evidence="16" id="KW-1185">Reference proteome</keyword>
<dbReference type="SUPFAM" id="SSF47473">
    <property type="entry name" value="EF-hand"/>
    <property type="match status" value="1"/>
</dbReference>
<evidence type="ECO:0000313" key="16">
    <source>
        <dbReference type="Proteomes" id="UP000827721"/>
    </source>
</evidence>
<dbReference type="Pfam" id="PF07766">
    <property type="entry name" value="LETM1_RBD"/>
    <property type="match status" value="1"/>
</dbReference>
<comment type="similarity">
    <text evidence="2">Belongs to the LETM1 family.</text>
</comment>
<evidence type="ECO:0000256" key="12">
    <source>
        <dbReference type="SAM" id="Phobius"/>
    </source>
</evidence>
<evidence type="ECO:0000313" key="15">
    <source>
        <dbReference type="EMBL" id="KAH7569756.1"/>
    </source>
</evidence>
<evidence type="ECO:0000256" key="6">
    <source>
        <dbReference type="ARBA" id="ARBA00022792"/>
    </source>
</evidence>
<evidence type="ECO:0000256" key="10">
    <source>
        <dbReference type="ARBA" id="ARBA00031360"/>
    </source>
</evidence>
<dbReference type="PROSITE" id="PS51758">
    <property type="entry name" value="LETM1_RBD"/>
    <property type="match status" value="1"/>
</dbReference>
<keyword evidence="5 12" id="KW-0812">Transmembrane</keyword>
<dbReference type="PROSITE" id="PS50222">
    <property type="entry name" value="EF_HAND_2"/>
    <property type="match status" value="1"/>
</dbReference>
<keyword evidence="4" id="KW-0813">Transport</keyword>
<evidence type="ECO:0000259" key="14">
    <source>
        <dbReference type="PROSITE" id="PS51758"/>
    </source>
</evidence>
<evidence type="ECO:0000256" key="4">
    <source>
        <dbReference type="ARBA" id="ARBA00022449"/>
    </source>
</evidence>
<evidence type="ECO:0000256" key="8">
    <source>
        <dbReference type="ARBA" id="ARBA00023128"/>
    </source>
</evidence>
<evidence type="ECO:0000256" key="11">
    <source>
        <dbReference type="PROSITE-ProRule" id="PRU01094"/>
    </source>
</evidence>
<gene>
    <name evidence="15" type="ORF">JRO89_XS06G0262000</name>
</gene>
<evidence type="ECO:0000256" key="7">
    <source>
        <dbReference type="ARBA" id="ARBA00022989"/>
    </source>
</evidence>
<comment type="subcellular location">
    <subcellularLocation>
        <location evidence="1">Mitochondrion inner membrane</location>
        <topology evidence="1">Single-pass membrane protein</topology>
    </subcellularLocation>
</comment>
<feature type="domain" description="EF-hand" evidence="13">
    <location>
        <begin position="650"/>
        <end position="685"/>
    </location>
</feature>
<evidence type="ECO:0000256" key="1">
    <source>
        <dbReference type="ARBA" id="ARBA00004434"/>
    </source>
</evidence>
<comment type="caution">
    <text evidence="15">The sequence shown here is derived from an EMBL/GenBank/DDBJ whole genome shotgun (WGS) entry which is preliminary data.</text>
</comment>
<reference evidence="15 16" key="1">
    <citation type="submission" date="2021-02" db="EMBL/GenBank/DDBJ databases">
        <title>Plant Genome Project.</title>
        <authorList>
            <person name="Zhang R.-G."/>
        </authorList>
    </citation>
    <scope>NUCLEOTIDE SEQUENCE [LARGE SCALE GENOMIC DNA]</scope>
    <source>
        <tissue evidence="15">Leaves</tissue>
    </source>
</reference>
<evidence type="ECO:0000259" key="13">
    <source>
        <dbReference type="PROSITE" id="PS50222"/>
    </source>
</evidence>
<protein>
    <recommendedName>
        <fullName evidence="3">Mitochondrial proton/calcium exchanger protein</fullName>
    </recommendedName>
    <alternativeName>
        <fullName evidence="10">Leucine zipper-EF-hand-containing transmembrane protein 1</fullName>
    </alternativeName>
</protein>
<dbReference type="InterPro" id="IPR011992">
    <property type="entry name" value="EF-hand-dom_pair"/>
</dbReference>
<dbReference type="EMBL" id="JAFEMO010000006">
    <property type="protein sequence ID" value="KAH7569756.1"/>
    <property type="molecule type" value="Genomic_DNA"/>
</dbReference>
<feature type="transmembrane region" description="Helical" evidence="12">
    <location>
        <begin position="256"/>
        <end position="279"/>
    </location>
</feature>
<evidence type="ECO:0000256" key="2">
    <source>
        <dbReference type="ARBA" id="ARBA00009584"/>
    </source>
</evidence>
<dbReference type="InterPro" id="IPR044202">
    <property type="entry name" value="LETM1/MDM38-like"/>
</dbReference>
<keyword evidence="4" id="KW-0050">Antiport</keyword>
<evidence type="ECO:0000256" key="5">
    <source>
        <dbReference type="ARBA" id="ARBA00022692"/>
    </source>
</evidence>
<keyword evidence="6" id="KW-0999">Mitochondrion inner membrane</keyword>
<proteinExistence type="inferred from homology"/>
<accession>A0ABQ8HZG1</accession>
<feature type="domain" description="Letm1 RBD" evidence="14">
    <location>
        <begin position="302"/>
        <end position="509"/>
    </location>
</feature>
<keyword evidence="9 12" id="KW-0472">Membrane</keyword>
<dbReference type="InterPro" id="IPR002048">
    <property type="entry name" value="EF_hand_dom"/>
</dbReference>
<name>A0ABQ8HZG1_9ROSI</name>
<dbReference type="Gene3D" id="1.10.238.10">
    <property type="entry name" value="EF-hand"/>
    <property type="match status" value="1"/>
</dbReference>
<dbReference type="PANTHER" id="PTHR14009">
    <property type="entry name" value="LEUCINE ZIPPER-EF-HAND CONTAINING TRANSMEMBRANE PROTEIN"/>
    <property type="match status" value="1"/>
</dbReference>
<evidence type="ECO:0000256" key="3">
    <source>
        <dbReference type="ARBA" id="ARBA00020557"/>
    </source>
</evidence>